<dbReference type="EMBL" id="PYFT01000001">
    <property type="protein sequence ID" value="PSR53879.1"/>
    <property type="molecule type" value="Genomic_DNA"/>
</dbReference>
<reference evidence="3 4" key="1">
    <citation type="submission" date="2018-03" db="EMBL/GenBank/DDBJ databases">
        <title>Adhaeribacter sp. HMF7605 Genome sequencing and assembly.</title>
        <authorList>
            <person name="Kang H."/>
            <person name="Kang J."/>
            <person name="Cha I."/>
            <person name="Kim H."/>
            <person name="Joh K."/>
        </authorList>
    </citation>
    <scope>NUCLEOTIDE SEQUENCE [LARGE SCALE GENOMIC DNA]</scope>
    <source>
        <strain evidence="3 4">HMF7605</strain>
    </source>
</reference>
<proteinExistence type="predicted"/>
<name>A0A2T2YEE4_9BACT</name>
<accession>A0A2T2YEE4</accession>
<keyword evidence="4" id="KW-1185">Reference proteome</keyword>
<dbReference type="AlphaFoldDB" id="A0A2T2YEE4"/>
<dbReference type="RefSeq" id="WP_106928960.1">
    <property type="nucleotide sequence ID" value="NZ_PYFT01000001.1"/>
</dbReference>
<sequence length="175" mass="19899">MVNDQHHIADFLLKLLNEQGKPINMDQLDYYAGQNGIKGFTMYRACEYLVKEGLLRFQDSDKYLVGLTQEGVQAAKDGINKYFEDKKRDGKGNYVSGHNVIYNTGDLNTNTINDHPSLRERPAENPKEYPEQKSPKQPQITKTISGLENISKIITAIVGAITILYTIFKDWLSKK</sequence>
<keyword evidence="2" id="KW-0472">Membrane</keyword>
<gene>
    <name evidence="3" type="ORF">AHMF7605_10300</name>
</gene>
<feature type="region of interest" description="Disordered" evidence="1">
    <location>
        <begin position="111"/>
        <end position="139"/>
    </location>
</feature>
<dbReference type="Proteomes" id="UP000240357">
    <property type="component" value="Unassembled WGS sequence"/>
</dbReference>
<feature type="compositionally biased region" description="Basic and acidic residues" evidence="1">
    <location>
        <begin position="116"/>
        <end position="134"/>
    </location>
</feature>
<comment type="caution">
    <text evidence="3">The sequence shown here is derived from an EMBL/GenBank/DDBJ whole genome shotgun (WGS) entry which is preliminary data.</text>
</comment>
<evidence type="ECO:0000256" key="2">
    <source>
        <dbReference type="SAM" id="Phobius"/>
    </source>
</evidence>
<organism evidence="3 4">
    <name type="scientific">Adhaeribacter arboris</name>
    <dbReference type="NCBI Taxonomy" id="2072846"/>
    <lineage>
        <taxon>Bacteria</taxon>
        <taxon>Pseudomonadati</taxon>
        <taxon>Bacteroidota</taxon>
        <taxon>Cytophagia</taxon>
        <taxon>Cytophagales</taxon>
        <taxon>Hymenobacteraceae</taxon>
        <taxon>Adhaeribacter</taxon>
    </lineage>
</organism>
<evidence type="ECO:0000256" key="1">
    <source>
        <dbReference type="SAM" id="MobiDB-lite"/>
    </source>
</evidence>
<keyword evidence="2" id="KW-0812">Transmembrane</keyword>
<evidence type="ECO:0000313" key="3">
    <source>
        <dbReference type="EMBL" id="PSR53879.1"/>
    </source>
</evidence>
<evidence type="ECO:0000313" key="4">
    <source>
        <dbReference type="Proteomes" id="UP000240357"/>
    </source>
</evidence>
<keyword evidence="2" id="KW-1133">Transmembrane helix</keyword>
<protein>
    <submittedName>
        <fullName evidence="3">Uncharacterized protein</fullName>
    </submittedName>
</protein>
<feature type="transmembrane region" description="Helical" evidence="2">
    <location>
        <begin position="150"/>
        <end position="168"/>
    </location>
</feature>